<dbReference type="PANTHER" id="PTHR21342:SF0">
    <property type="entry name" value="BIFUNCTIONAL NMN ADENYLYLTRANSFERASE_NUDIX HYDROLASE"/>
    <property type="match status" value="1"/>
</dbReference>
<dbReference type="SUPFAM" id="SSF52374">
    <property type="entry name" value="Nucleotidylyl transferase"/>
    <property type="match status" value="1"/>
</dbReference>
<evidence type="ECO:0000259" key="3">
    <source>
        <dbReference type="Pfam" id="PF01467"/>
    </source>
</evidence>
<feature type="domain" description="Cytidyltransferase-like" evidence="3">
    <location>
        <begin position="10"/>
        <end position="64"/>
    </location>
</feature>
<dbReference type="InterPro" id="IPR004821">
    <property type="entry name" value="Cyt_trans-like"/>
</dbReference>
<protein>
    <submittedName>
        <fullName evidence="4">Adenylyltransferase/cytidyltransferase family protein</fullName>
    </submittedName>
</protein>
<dbReference type="InterPro" id="IPR014729">
    <property type="entry name" value="Rossmann-like_a/b/a_fold"/>
</dbReference>
<dbReference type="Proteomes" id="UP000483286">
    <property type="component" value="Unassembled WGS sequence"/>
</dbReference>
<proteinExistence type="predicted"/>
<dbReference type="Pfam" id="PF01467">
    <property type="entry name" value="CTP_transf_like"/>
    <property type="match status" value="1"/>
</dbReference>
<keyword evidence="5" id="KW-1185">Reference proteome</keyword>
<reference evidence="4 5" key="1">
    <citation type="submission" date="2019-12" db="EMBL/GenBank/DDBJ databases">
        <title>Deinococcus sp. HMF7620 Genome sequencing and assembly.</title>
        <authorList>
            <person name="Kang H."/>
            <person name="Kim H."/>
            <person name="Joh K."/>
        </authorList>
    </citation>
    <scope>NUCLEOTIDE SEQUENCE [LARGE SCALE GENOMIC DNA]</scope>
    <source>
        <strain evidence="4 5">HMF7620</strain>
    </source>
</reference>
<keyword evidence="1 4" id="KW-0808">Transferase</keyword>
<dbReference type="GO" id="GO:0016779">
    <property type="term" value="F:nucleotidyltransferase activity"/>
    <property type="evidence" value="ECO:0007669"/>
    <property type="project" value="UniProtKB-KW"/>
</dbReference>
<dbReference type="Gene3D" id="3.40.50.620">
    <property type="entry name" value="HUPs"/>
    <property type="match status" value="1"/>
</dbReference>
<name>A0A7C9M543_9DEIO</name>
<evidence type="ECO:0000313" key="4">
    <source>
        <dbReference type="EMBL" id="MVN86185.1"/>
    </source>
</evidence>
<gene>
    <name evidence="4" type="ORF">GO986_05350</name>
</gene>
<evidence type="ECO:0000256" key="2">
    <source>
        <dbReference type="ARBA" id="ARBA00022695"/>
    </source>
</evidence>
<organism evidence="4 5">
    <name type="scientific">Deinococcus arboris</name>
    <dbReference type="NCBI Taxonomy" id="2682977"/>
    <lineage>
        <taxon>Bacteria</taxon>
        <taxon>Thermotogati</taxon>
        <taxon>Deinococcota</taxon>
        <taxon>Deinococci</taxon>
        <taxon>Deinococcales</taxon>
        <taxon>Deinococcaceae</taxon>
        <taxon>Deinococcus</taxon>
    </lineage>
</organism>
<evidence type="ECO:0000313" key="5">
    <source>
        <dbReference type="Proteomes" id="UP000483286"/>
    </source>
</evidence>
<evidence type="ECO:0000256" key="1">
    <source>
        <dbReference type="ARBA" id="ARBA00022679"/>
    </source>
</evidence>
<dbReference type="AlphaFoldDB" id="A0A7C9M543"/>
<dbReference type="NCBIfam" id="TIGR00125">
    <property type="entry name" value="cyt_tran_rel"/>
    <property type="match status" value="1"/>
</dbReference>
<dbReference type="PANTHER" id="PTHR21342">
    <property type="entry name" value="PHOSPHOPANTETHEINE ADENYLYLTRANSFERASE"/>
    <property type="match status" value="1"/>
</dbReference>
<dbReference type="RefSeq" id="WP_369409171.1">
    <property type="nucleotide sequence ID" value="NZ_WQLB01000005.1"/>
</dbReference>
<dbReference type="EMBL" id="WQLB01000005">
    <property type="protein sequence ID" value="MVN86185.1"/>
    <property type="molecule type" value="Genomic_DNA"/>
</dbReference>
<keyword evidence="2 4" id="KW-0548">Nucleotidyltransferase</keyword>
<sequence length="305" mass="32923">MPPGRTLAVLIGRFQPPHAAHLHLIETALARHSHLLVLLGSANLARSVVNPWTAAERARLIRASLPPTHRLSLAPLADEFDAARWAASVRAAVQQKAAQVGTQSTVLTGFEKDASSTYLRWFPEWTLDPAPAHGDLNATAVRAALFGQGQVPGDLPDGVTAALNDFLHTPTFYRLQAEFQAVQAERARLSAAQTPVPRTEVLHLHQHGGQVWLVRRAGPVGAGLLSLPGEVQPPGHPLLPPVATFAHPARSLVWPAVAQVQLDPAPVPGSRPYHLATVLRRPRAFFEDHHVILRRLCGPAADRPA</sequence>
<comment type="caution">
    <text evidence="4">The sequence shown here is derived from an EMBL/GenBank/DDBJ whole genome shotgun (WGS) entry which is preliminary data.</text>
</comment>
<accession>A0A7C9M543</accession>